<keyword evidence="9" id="KW-0133">Cell shape</keyword>
<reference evidence="19" key="1">
    <citation type="submission" date="2016-10" db="EMBL/GenBank/DDBJ databases">
        <authorList>
            <person name="Varghese N."/>
            <person name="Submissions S."/>
        </authorList>
    </citation>
    <scope>NUCLEOTIDE SEQUENCE [LARGE SCALE GENOMIC DNA]</scope>
    <source>
        <strain evidence="19">DSM 44945</strain>
    </source>
</reference>
<dbReference type="InterPro" id="IPR012907">
    <property type="entry name" value="Peptidase_S11_C"/>
</dbReference>
<dbReference type="GO" id="GO:0008360">
    <property type="term" value="P:regulation of cell shape"/>
    <property type="evidence" value="ECO:0007669"/>
    <property type="project" value="UniProtKB-KW"/>
</dbReference>
<dbReference type="Pfam" id="PF07943">
    <property type="entry name" value="PBP5_C"/>
    <property type="match status" value="1"/>
</dbReference>
<dbReference type="GO" id="GO:0071555">
    <property type="term" value="P:cell wall organization"/>
    <property type="evidence" value="ECO:0007669"/>
    <property type="project" value="UniProtKB-KW"/>
</dbReference>
<evidence type="ECO:0000256" key="1">
    <source>
        <dbReference type="ARBA" id="ARBA00003217"/>
    </source>
</evidence>
<feature type="active site" evidence="13">
    <location>
        <position position="130"/>
    </location>
</feature>
<dbReference type="PANTHER" id="PTHR21581:SF11">
    <property type="entry name" value="D-ALANYL-D-ALANINE CARBOXYPEPTIDASE DACA"/>
    <property type="match status" value="1"/>
</dbReference>
<keyword evidence="7 16" id="KW-0732">Signal</keyword>
<feature type="binding site" evidence="14">
    <location>
        <position position="246"/>
    </location>
    <ligand>
        <name>substrate</name>
    </ligand>
</feature>
<dbReference type="Proteomes" id="UP000198661">
    <property type="component" value="Unassembled WGS sequence"/>
</dbReference>
<dbReference type="SUPFAM" id="SSF56601">
    <property type="entry name" value="beta-lactamase/transpeptidase-like"/>
    <property type="match status" value="1"/>
</dbReference>
<evidence type="ECO:0000256" key="12">
    <source>
        <dbReference type="ARBA" id="ARBA00034000"/>
    </source>
</evidence>
<evidence type="ECO:0000313" key="19">
    <source>
        <dbReference type="Proteomes" id="UP000198661"/>
    </source>
</evidence>
<evidence type="ECO:0000256" key="9">
    <source>
        <dbReference type="ARBA" id="ARBA00022960"/>
    </source>
</evidence>
<evidence type="ECO:0000256" key="13">
    <source>
        <dbReference type="PIRSR" id="PIRSR618044-1"/>
    </source>
</evidence>
<comment type="similarity">
    <text evidence="3 15">Belongs to the peptidase S11 family.</text>
</comment>
<feature type="signal peptide" evidence="16">
    <location>
        <begin position="1"/>
        <end position="34"/>
    </location>
</feature>
<comment type="function">
    <text evidence="1">Removes C-terminal D-alanyl residues from sugar-peptide cell wall precursors.</text>
</comment>
<dbReference type="SMART" id="SM00936">
    <property type="entry name" value="PBP5_C"/>
    <property type="match status" value="1"/>
</dbReference>
<evidence type="ECO:0000256" key="8">
    <source>
        <dbReference type="ARBA" id="ARBA00022801"/>
    </source>
</evidence>
<dbReference type="GO" id="GO:0006508">
    <property type="term" value="P:proteolysis"/>
    <property type="evidence" value="ECO:0007669"/>
    <property type="project" value="UniProtKB-KW"/>
</dbReference>
<dbReference type="Pfam" id="PF00768">
    <property type="entry name" value="Peptidase_S11"/>
    <property type="match status" value="1"/>
</dbReference>
<accession>A0A1I2SI57</accession>
<proteinExistence type="inferred from homology"/>
<feature type="active site" description="Proton acceptor" evidence="13">
    <location>
        <position position="73"/>
    </location>
</feature>
<evidence type="ECO:0000256" key="6">
    <source>
        <dbReference type="ARBA" id="ARBA00022670"/>
    </source>
</evidence>
<dbReference type="RefSeq" id="WP_177199229.1">
    <property type="nucleotide sequence ID" value="NZ_FOOK01000041.1"/>
</dbReference>
<keyword evidence="19" id="KW-1185">Reference proteome</keyword>
<dbReference type="GO" id="GO:0009252">
    <property type="term" value="P:peptidoglycan biosynthetic process"/>
    <property type="evidence" value="ECO:0007669"/>
    <property type="project" value="UniProtKB-UniPathway"/>
</dbReference>
<gene>
    <name evidence="18" type="ORF">SAMN04488025_14124</name>
</gene>
<comment type="catalytic activity">
    <reaction evidence="12">
        <text>Preferential cleavage: (Ac)2-L-Lys-D-Ala-|-D-Ala. Also transpeptidation of peptidyl-alanyl moieties that are N-acyl substituents of D-alanine.</text>
        <dbReference type="EC" id="3.4.16.4"/>
    </reaction>
</comment>
<keyword evidence="6" id="KW-0645">Protease</keyword>
<keyword evidence="10" id="KW-0573">Peptidoglycan synthesis</keyword>
<dbReference type="GO" id="GO:0009002">
    <property type="term" value="F:serine-type D-Ala-D-Ala carboxypeptidase activity"/>
    <property type="evidence" value="ECO:0007669"/>
    <property type="project" value="UniProtKB-EC"/>
</dbReference>
<comment type="pathway">
    <text evidence="2">Cell wall biogenesis; peptidoglycan biosynthesis.</text>
</comment>
<keyword evidence="5 18" id="KW-0121">Carboxypeptidase</keyword>
<evidence type="ECO:0000256" key="7">
    <source>
        <dbReference type="ARBA" id="ARBA00022729"/>
    </source>
</evidence>
<evidence type="ECO:0000256" key="14">
    <source>
        <dbReference type="PIRSR" id="PIRSR618044-2"/>
    </source>
</evidence>
<feature type="chain" id="PRO_5011681480" description="serine-type D-Ala-D-Ala carboxypeptidase" evidence="16">
    <location>
        <begin position="35"/>
        <end position="413"/>
    </location>
</feature>
<evidence type="ECO:0000256" key="5">
    <source>
        <dbReference type="ARBA" id="ARBA00022645"/>
    </source>
</evidence>
<name>A0A1I2SI57_9BACL</name>
<dbReference type="UniPathway" id="UPA00219"/>
<dbReference type="InterPro" id="IPR018044">
    <property type="entry name" value="Peptidase_S11"/>
</dbReference>
<sequence length="413" mass="45989">MSGRLFPLSVKMTAGFLMAVLFQGTVAAPVPALAAEPFPEVKAKAHVVMEFETGLVLDGHREDEPLPPASMTKMMTEYLVLEKIRSGEIGWEDRVRISARAAAIDEAQVYLIAGEEWTIRQLFEAMAVYSANDATVALAEHLAGSEETFVKWMNEKAKELKMTNTHFRNSTGLNEASYPNPPKGEGKHVMSARDAANLARRLLLDFPEVKEIIAKPRITFRGREYANWNRMLPGQSQFYRGVDGVKTGYTDEAGYCFAGTAERDGMRLVTVVMGTGSQSARFQETRRLLDAGFENYDLKPLIFEDKPLPGYMERIPVPNGVARDVAIAADRTLVLPVRKDQMKKYTFRVTYTRNVVAPLTAGTPVAEVTVLYDGKKIPGVEPVRLVVRESVEEAGWLRLFFRKLGDAISGWFG</sequence>
<evidence type="ECO:0000256" key="4">
    <source>
        <dbReference type="ARBA" id="ARBA00012448"/>
    </source>
</evidence>
<dbReference type="PRINTS" id="PR00725">
    <property type="entry name" value="DADACBPTASE1"/>
</dbReference>
<protein>
    <recommendedName>
        <fullName evidence="4">serine-type D-Ala-D-Ala carboxypeptidase</fullName>
        <ecNumber evidence="4">3.4.16.4</ecNumber>
    </recommendedName>
</protein>
<dbReference type="EMBL" id="FOOK01000041">
    <property type="protein sequence ID" value="SFG51419.1"/>
    <property type="molecule type" value="Genomic_DNA"/>
</dbReference>
<dbReference type="InterPro" id="IPR001967">
    <property type="entry name" value="Peptidase_S11_N"/>
</dbReference>
<evidence type="ECO:0000256" key="10">
    <source>
        <dbReference type="ARBA" id="ARBA00022984"/>
    </source>
</evidence>
<evidence type="ECO:0000313" key="18">
    <source>
        <dbReference type="EMBL" id="SFG51419.1"/>
    </source>
</evidence>
<dbReference type="SUPFAM" id="SSF69189">
    <property type="entry name" value="Penicillin-binding protein associated domain"/>
    <property type="match status" value="1"/>
</dbReference>
<evidence type="ECO:0000256" key="2">
    <source>
        <dbReference type="ARBA" id="ARBA00004752"/>
    </source>
</evidence>
<organism evidence="18 19">
    <name type="scientific">Planifilum fulgidum</name>
    <dbReference type="NCBI Taxonomy" id="201973"/>
    <lineage>
        <taxon>Bacteria</taxon>
        <taxon>Bacillati</taxon>
        <taxon>Bacillota</taxon>
        <taxon>Bacilli</taxon>
        <taxon>Bacillales</taxon>
        <taxon>Thermoactinomycetaceae</taxon>
        <taxon>Planifilum</taxon>
    </lineage>
</organism>
<dbReference type="AlphaFoldDB" id="A0A1I2SI57"/>
<feature type="domain" description="Peptidase S11 D-Ala-D-Ala carboxypeptidase A C-terminal" evidence="17">
    <location>
        <begin position="296"/>
        <end position="393"/>
    </location>
</feature>
<evidence type="ECO:0000259" key="17">
    <source>
        <dbReference type="SMART" id="SM00936"/>
    </source>
</evidence>
<dbReference type="InterPro" id="IPR037167">
    <property type="entry name" value="Peptidase_S11_C_sf"/>
</dbReference>
<keyword evidence="8" id="KW-0378">Hydrolase</keyword>
<dbReference type="PANTHER" id="PTHR21581">
    <property type="entry name" value="D-ALANYL-D-ALANINE CARBOXYPEPTIDASE"/>
    <property type="match status" value="1"/>
</dbReference>
<keyword evidence="11" id="KW-0961">Cell wall biogenesis/degradation</keyword>
<dbReference type="Gene3D" id="2.60.410.10">
    <property type="entry name" value="D-Ala-D-Ala carboxypeptidase, C-terminal domain"/>
    <property type="match status" value="1"/>
</dbReference>
<evidence type="ECO:0000256" key="11">
    <source>
        <dbReference type="ARBA" id="ARBA00023316"/>
    </source>
</evidence>
<evidence type="ECO:0000256" key="3">
    <source>
        <dbReference type="ARBA" id="ARBA00007164"/>
    </source>
</evidence>
<dbReference type="InterPro" id="IPR015956">
    <property type="entry name" value="Peniciliin-bd_prot_C_sf"/>
</dbReference>
<dbReference type="EC" id="3.4.16.4" evidence="4"/>
<feature type="active site" description="Acyl-ester intermediate" evidence="13">
    <location>
        <position position="70"/>
    </location>
</feature>
<evidence type="ECO:0000256" key="16">
    <source>
        <dbReference type="SAM" id="SignalP"/>
    </source>
</evidence>
<dbReference type="STRING" id="201973.SAMN04488025_14124"/>
<dbReference type="Gene3D" id="3.40.710.10">
    <property type="entry name" value="DD-peptidase/beta-lactamase superfamily"/>
    <property type="match status" value="1"/>
</dbReference>
<evidence type="ECO:0000256" key="15">
    <source>
        <dbReference type="RuleBase" id="RU004016"/>
    </source>
</evidence>
<dbReference type="InterPro" id="IPR012338">
    <property type="entry name" value="Beta-lactam/transpept-like"/>
</dbReference>